<dbReference type="SUPFAM" id="SSF89796">
    <property type="entry name" value="CoA-transferase family III (CaiB/BaiF)"/>
    <property type="match status" value="1"/>
</dbReference>
<dbReference type="GO" id="GO:0003824">
    <property type="term" value="F:catalytic activity"/>
    <property type="evidence" value="ECO:0007669"/>
    <property type="project" value="InterPro"/>
</dbReference>
<comment type="caution">
    <text evidence="1">The sequence shown here is derived from an EMBL/GenBank/DDBJ whole genome shotgun (WGS) entry which is preliminary data.</text>
</comment>
<protein>
    <submittedName>
        <fullName evidence="1">Carnitine dehydratase</fullName>
    </submittedName>
</protein>
<dbReference type="InterPro" id="IPR003673">
    <property type="entry name" value="CoA-Trfase_fam_III"/>
</dbReference>
<name>A0A2T7UUD4_9RHOB</name>
<evidence type="ECO:0000313" key="1">
    <source>
        <dbReference type="EMBL" id="PVE48206.1"/>
    </source>
</evidence>
<dbReference type="Proteomes" id="UP000244810">
    <property type="component" value="Unassembled WGS sequence"/>
</dbReference>
<dbReference type="Pfam" id="PF02515">
    <property type="entry name" value="CoA_transf_3"/>
    <property type="match status" value="1"/>
</dbReference>
<dbReference type="EMBL" id="QDDR01000003">
    <property type="protein sequence ID" value="PVE48206.1"/>
    <property type="molecule type" value="Genomic_DNA"/>
</dbReference>
<dbReference type="InterPro" id="IPR050509">
    <property type="entry name" value="CoA-transferase_III"/>
</dbReference>
<proteinExistence type="predicted"/>
<gene>
    <name evidence="1" type="ORF">DDE23_08755</name>
</gene>
<organism evidence="1 2">
    <name type="scientific">Pararhodobacter aggregans</name>
    <dbReference type="NCBI Taxonomy" id="404875"/>
    <lineage>
        <taxon>Bacteria</taxon>
        <taxon>Pseudomonadati</taxon>
        <taxon>Pseudomonadota</taxon>
        <taxon>Alphaproteobacteria</taxon>
        <taxon>Rhodobacterales</taxon>
        <taxon>Paracoccaceae</taxon>
        <taxon>Pararhodobacter</taxon>
    </lineage>
</organism>
<dbReference type="InterPro" id="IPR023606">
    <property type="entry name" value="CoA-Trfase_III_dom_1_sf"/>
</dbReference>
<reference evidence="1 2" key="1">
    <citation type="journal article" date="2011" name="Syst. Appl. Microbiol.">
        <title>Defluviimonas denitrificans gen. nov., sp. nov., and Pararhodobacter aggregans gen. nov., sp. nov., non-phototrophic Rhodobacteraceae from the biofilter of a marine aquaculture.</title>
        <authorList>
            <person name="Foesel B.U."/>
            <person name="Drake H.L."/>
            <person name="Schramm A."/>
        </authorList>
    </citation>
    <scope>NUCLEOTIDE SEQUENCE [LARGE SCALE GENOMIC DNA]</scope>
    <source>
        <strain evidence="1 2">D1-19</strain>
    </source>
</reference>
<dbReference type="Gene3D" id="3.40.50.10540">
    <property type="entry name" value="Crotonobetainyl-coa:carnitine coa-transferase, domain 1"/>
    <property type="match status" value="1"/>
</dbReference>
<keyword evidence="2" id="KW-1185">Reference proteome</keyword>
<dbReference type="OrthoDB" id="7208981at2"/>
<accession>A0A2T7UUD4</accession>
<dbReference type="AlphaFoldDB" id="A0A2T7UUD4"/>
<dbReference type="PANTHER" id="PTHR48228:SF5">
    <property type="entry name" value="ALPHA-METHYLACYL-COA RACEMASE"/>
    <property type="match status" value="1"/>
</dbReference>
<dbReference type="PANTHER" id="PTHR48228">
    <property type="entry name" value="SUCCINYL-COA--D-CITRAMALATE COA-TRANSFERASE"/>
    <property type="match status" value="1"/>
</dbReference>
<dbReference type="Gene3D" id="3.30.1540.10">
    <property type="entry name" value="formyl-coa transferase, domain 3"/>
    <property type="match status" value="1"/>
</dbReference>
<dbReference type="InterPro" id="IPR044855">
    <property type="entry name" value="CoA-Trfase_III_dom3_sf"/>
</dbReference>
<sequence>MEKPLNGVKIVEFEGLGPAPFAAMALSDMGAEVICIGRKPPQAPAIWLDRDRDFRVLDLKSEAGRQAALDLIARADVLIEGFRPGKMEALGLGPVEAFAVNPALIYGRMTGWGQEGPLTGMAGHDLNFLAMTGLLSLMGHRDRPPTPPLNLVSDFGGGGMYLAFGIACALLKARLTGEGAVIDAAMVHGTSHLATFVHGRRVQGGWSDGREANALDGGAPFYRVYACAEGGWMAIAAVEPQFWTNAVAVLGLPPEFVAWQGERNHWPAMIAAVTERFASRSRQDWEAAFAGVDACVTPVLSVDEAVRHPQVGRYFDWLGPVARPKPAPVLTRAPGAWRAPRSKGPSSD</sequence>
<evidence type="ECO:0000313" key="2">
    <source>
        <dbReference type="Proteomes" id="UP000244810"/>
    </source>
</evidence>